<evidence type="ECO:0000256" key="2">
    <source>
        <dbReference type="ARBA" id="ARBA00022527"/>
    </source>
</evidence>
<dbReference type="InterPro" id="IPR004041">
    <property type="entry name" value="NAF_dom"/>
</dbReference>
<keyword evidence="6" id="KW-0067">ATP-binding</keyword>
<proteinExistence type="predicted"/>
<dbReference type="GO" id="GO:0004674">
    <property type="term" value="F:protein serine/threonine kinase activity"/>
    <property type="evidence" value="ECO:0007669"/>
    <property type="project" value="UniProtKB-KW"/>
</dbReference>
<dbReference type="Proteomes" id="UP000631114">
    <property type="component" value="Unassembled WGS sequence"/>
</dbReference>
<name>A0A835IS19_9MAGN</name>
<feature type="domain" description="NAF" evidence="7">
    <location>
        <begin position="60"/>
        <end position="84"/>
    </location>
</feature>
<evidence type="ECO:0000256" key="4">
    <source>
        <dbReference type="ARBA" id="ARBA00022741"/>
    </source>
</evidence>
<evidence type="ECO:0000256" key="6">
    <source>
        <dbReference type="ARBA" id="ARBA00022840"/>
    </source>
</evidence>
<dbReference type="PANTHER" id="PTHR43895">
    <property type="entry name" value="CALCIUM/CALMODULIN-DEPENDENT PROTEIN KINASE KINASE-RELATED"/>
    <property type="match status" value="1"/>
</dbReference>
<dbReference type="GO" id="GO:0005524">
    <property type="term" value="F:ATP binding"/>
    <property type="evidence" value="ECO:0007669"/>
    <property type="project" value="UniProtKB-KW"/>
</dbReference>
<evidence type="ECO:0000256" key="5">
    <source>
        <dbReference type="ARBA" id="ARBA00022777"/>
    </source>
</evidence>
<accession>A0A835IS19</accession>
<dbReference type="Gene3D" id="3.30.310.80">
    <property type="entry name" value="Kinase associated domain 1, KA1"/>
    <property type="match status" value="1"/>
</dbReference>
<evidence type="ECO:0000313" key="8">
    <source>
        <dbReference type="EMBL" id="KAF9622549.1"/>
    </source>
</evidence>
<evidence type="ECO:0000259" key="7">
    <source>
        <dbReference type="PROSITE" id="PS50816"/>
    </source>
</evidence>
<evidence type="ECO:0000313" key="9">
    <source>
        <dbReference type="Proteomes" id="UP000631114"/>
    </source>
</evidence>
<sequence>MAGYLPLPFDVKSNISDQKDQINKADFTCPSWFSSSAKNLIKRILDPNPLTEYLVTEKKENPVSMNAFEFISRSQCFDLGSLYEKQEVLSLGYKRFPVM</sequence>
<gene>
    <name evidence="8" type="ORF">IFM89_032114</name>
</gene>
<dbReference type="EC" id="2.7.11.1" evidence="1"/>
<protein>
    <recommendedName>
        <fullName evidence="1">non-specific serine/threonine protein kinase</fullName>
        <ecNumber evidence="1">2.7.11.1</ecNumber>
    </recommendedName>
</protein>
<dbReference type="GO" id="GO:0007165">
    <property type="term" value="P:signal transduction"/>
    <property type="evidence" value="ECO:0007669"/>
    <property type="project" value="InterPro"/>
</dbReference>
<dbReference type="AlphaFoldDB" id="A0A835IS19"/>
<comment type="caution">
    <text evidence="8">The sequence shown here is derived from an EMBL/GenBank/DDBJ whole genome shotgun (WGS) entry which is preliminary data.</text>
</comment>
<dbReference type="EMBL" id="JADFTS010000002">
    <property type="protein sequence ID" value="KAF9622549.1"/>
    <property type="molecule type" value="Genomic_DNA"/>
</dbReference>
<organism evidence="8 9">
    <name type="scientific">Coptis chinensis</name>
    <dbReference type="NCBI Taxonomy" id="261450"/>
    <lineage>
        <taxon>Eukaryota</taxon>
        <taxon>Viridiplantae</taxon>
        <taxon>Streptophyta</taxon>
        <taxon>Embryophyta</taxon>
        <taxon>Tracheophyta</taxon>
        <taxon>Spermatophyta</taxon>
        <taxon>Magnoliopsida</taxon>
        <taxon>Ranunculales</taxon>
        <taxon>Ranunculaceae</taxon>
        <taxon>Coptidoideae</taxon>
        <taxon>Coptis</taxon>
    </lineage>
</organism>
<evidence type="ECO:0000256" key="1">
    <source>
        <dbReference type="ARBA" id="ARBA00012513"/>
    </source>
</evidence>
<dbReference type="Pfam" id="PF03822">
    <property type="entry name" value="NAF"/>
    <property type="match status" value="1"/>
</dbReference>
<keyword evidence="3" id="KW-0808">Transferase</keyword>
<reference evidence="8 9" key="1">
    <citation type="submission" date="2020-10" db="EMBL/GenBank/DDBJ databases">
        <title>The Coptis chinensis genome and diversification of protoberbering-type alkaloids.</title>
        <authorList>
            <person name="Wang B."/>
            <person name="Shu S."/>
            <person name="Song C."/>
            <person name="Liu Y."/>
        </authorList>
    </citation>
    <scope>NUCLEOTIDE SEQUENCE [LARGE SCALE GENOMIC DNA]</scope>
    <source>
        <strain evidence="8">HL-2020</strain>
        <tissue evidence="8">Leaf</tissue>
    </source>
</reference>
<keyword evidence="4" id="KW-0547">Nucleotide-binding</keyword>
<keyword evidence="5" id="KW-0418">Kinase</keyword>
<evidence type="ECO:0000256" key="3">
    <source>
        <dbReference type="ARBA" id="ARBA00022679"/>
    </source>
</evidence>
<dbReference type="InterPro" id="IPR018451">
    <property type="entry name" value="NAF/FISL_domain"/>
</dbReference>
<keyword evidence="2" id="KW-0723">Serine/threonine-protein kinase</keyword>
<dbReference type="PANTHER" id="PTHR43895:SF145">
    <property type="entry name" value="CBL-INTERACTING SERINE_THREONINE-PROTEIN KINASE 9"/>
    <property type="match status" value="1"/>
</dbReference>
<keyword evidence="9" id="KW-1185">Reference proteome</keyword>
<dbReference type="PROSITE" id="PS50816">
    <property type="entry name" value="NAF"/>
    <property type="match status" value="1"/>
</dbReference>